<dbReference type="InterPro" id="IPR038709">
    <property type="entry name" value="RpoN_core-bd_sf"/>
</dbReference>
<keyword evidence="7" id="KW-0238">DNA-binding</keyword>
<dbReference type="PROSITE" id="PS50044">
    <property type="entry name" value="SIGMA54_3"/>
    <property type="match status" value="1"/>
</dbReference>
<dbReference type="Gene3D" id="1.10.10.60">
    <property type="entry name" value="Homeodomain-like"/>
    <property type="match status" value="1"/>
</dbReference>
<keyword evidence="4 11" id="KW-0548">Nucleotidyltransferase</keyword>
<dbReference type="GO" id="GO:0003899">
    <property type="term" value="F:DNA-directed RNA polymerase activity"/>
    <property type="evidence" value="ECO:0007669"/>
    <property type="project" value="UniProtKB-EC"/>
</dbReference>
<feature type="domain" description="RNA polymerase sigma factor 54 DNA-binding" evidence="9">
    <location>
        <begin position="257"/>
        <end position="410"/>
    </location>
</feature>
<evidence type="ECO:0000256" key="6">
    <source>
        <dbReference type="ARBA" id="ARBA00023082"/>
    </source>
</evidence>
<evidence type="ECO:0000256" key="4">
    <source>
        <dbReference type="ARBA" id="ARBA00022695"/>
    </source>
</evidence>
<reference evidence="11 12" key="1">
    <citation type="submission" date="2023-06" db="EMBL/GenBank/DDBJ databases">
        <title>Campylobacter magnum sp. nov., isolated from cecal contents of domestic pigs (Sus scrofa domesticus).</title>
        <authorList>
            <person name="Papic B."/>
            <person name="Gruntar I."/>
        </authorList>
    </citation>
    <scope>NUCLEOTIDE SEQUENCE [LARGE SCALE GENOMIC DNA]</scope>
    <source>
        <strain evidence="12">34484-21</strain>
    </source>
</reference>
<dbReference type="InterPro" id="IPR000394">
    <property type="entry name" value="RNA_pol_sigma_54"/>
</dbReference>
<evidence type="ECO:0000259" key="10">
    <source>
        <dbReference type="Pfam" id="PF04963"/>
    </source>
</evidence>
<evidence type="ECO:0000256" key="8">
    <source>
        <dbReference type="ARBA" id="ARBA00023163"/>
    </source>
</evidence>
<dbReference type="EC" id="2.7.7.6" evidence="11"/>
<feature type="domain" description="RNA polymerase sigma factor 54 core-binding" evidence="10">
    <location>
        <begin position="63"/>
        <end position="247"/>
    </location>
</feature>
<dbReference type="NCBIfam" id="NF004602">
    <property type="entry name" value="PRK05932.2-4"/>
    <property type="match status" value="1"/>
</dbReference>
<keyword evidence="5" id="KW-0805">Transcription regulation</keyword>
<comment type="similarity">
    <text evidence="1">Belongs to the sigma-54 factor family.</text>
</comment>
<dbReference type="Proteomes" id="UP001171111">
    <property type="component" value="Unassembled WGS sequence"/>
</dbReference>
<dbReference type="InterPro" id="IPR007046">
    <property type="entry name" value="RNA_pol_sigma_54_core-bd"/>
</dbReference>
<proteinExistence type="inferred from homology"/>
<protein>
    <submittedName>
        <fullName evidence="11">RNA polymerase factor sigma-54</fullName>
        <ecNumber evidence="11">2.7.7.6</ecNumber>
    </submittedName>
</protein>
<dbReference type="Gene3D" id="1.10.10.1330">
    <property type="entry name" value="RNA polymerase sigma-54 factor, core-binding domain"/>
    <property type="match status" value="1"/>
</dbReference>
<sequence>MMKLRQSQATKTKLNQALRNWLPLLQISSDELRQRISELLVDNPFASVEQKKPDDFNSPGDYSDAAIYKPSLYESLFAQVNAPLFKKDEEKVANAIIECISDEGYFEWDDEILAAFSHEKVESVRLKFSQLEPVGVGAKDYKESLLWQLDDLCGVVGCDADEILGCDEYEAYSLARTLISHFEELGEYTDETGYDEAMGLIKRLKNPPAMEFMAEAVPITPDLVVSIKGGEISITLSDDFYPEICIDTDGLDEKMDFVAAYIKEAKDLIDALSLRKATLYKIGLMIIEYQYDYFFGGAIKPMKLKDIAADLGRSASTISRAIANKYLQSPRGTEPLKSFFASEVGDEEVSNAALKDFVRELVKGENHAKPLSDEAILLAIKEKFGIELVRRTITKYRKALNIAGSSERKKLYAMASG</sequence>
<dbReference type="Pfam" id="PF04552">
    <property type="entry name" value="Sigma54_DBD"/>
    <property type="match status" value="1"/>
</dbReference>
<dbReference type="EMBL" id="JAULJQ010000001">
    <property type="protein sequence ID" value="MDO2408713.1"/>
    <property type="molecule type" value="Genomic_DNA"/>
</dbReference>
<dbReference type="Pfam" id="PF00309">
    <property type="entry name" value="Sigma54_AID"/>
    <property type="match status" value="1"/>
</dbReference>
<dbReference type="InterPro" id="IPR007634">
    <property type="entry name" value="RNA_pol_sigma_54_DNA-bd"/>
</dbReference>
<gene>
    <name evidence="11" type="ORF">Q2362_01185</name>
</gene>
<keyword evidence="6" id="KW-0731">Sigma factor</keyword>
<dbReference type="PIRSF" id="PIRSF000774">
    <property type="entry name" value="RpoN"/>
    <property type="match status" value="1"/>
</dbReference>
<evidence type="ECO:0000256" key="7">
    <source>
        <dbReference type="ARBA" id="ARBA00023125"/>
    </source>
</evidence>
<keyword evidence="2" id="KW-0240">DNA-directed RNA polymerase</keyword>
<accession>A0ABT8T6Y6</accession>
<evidence type="ECO:0000256" key="1">
    <source>
        <dbReference type="ARBA" id="ARBA00008798"/>
    </source>
</evidence>
<evidence type="ECO:0000259" key="9">
    <source>
        <dbReference type="Pfam" id="PF04552"/>
    </source>
</evidence>
<dbReference type="PANTHER" id="PTHR32248">
    <property type="entry name" value="RNA POLYMERASE SIGMA-54 FACTOR"/>
    <property type="match status" value="1"/>
</dbReference>
<dbReference type="NCBIfam" id="TIGR02395">
    <property type="entry name" value="rpoN_sigma"/>
    <property type="match status" value="1"/>
</dbReference>
<dbReference type="PROSITE" id="PS00717">
    <property type="entry name" value="SIGMA54_1"/>
    <property type="match status" value="1"/>
</dbReference>
<evidence type="ECO:0000313" key="12">
    <source>
        <dbReference type="Proteomes" id="UP001171111"/>
    </source>
</evidence>
<dbReference type="PANTHER" id="PTHR32248:SF4">
    <property type="entry name" value="RNA POLYMERASE SIGMA-54 FACTOR"/>
    <property type="match status" value="1"/>
</dbReference>
<evidence type="ECO:0000256" key="3">
    <source>
        <dbReference type="ARBA" id="ARBA00022679"/>
    </source>
</evidence>
<organism evidence="11 12">
    <name type="scientific">Campylobacter magnus</name>
    <dbReference type="NCBI Taxonomy" id="3026462"/>
    <lineage>
        <taxon>Bacteria</taxon>
        <taxon>Pseudomonadati</taxon>
        <taxon>Campylobacterota</taxon>
        <taxon>Epsilonproteobacteria</taxon>
        <taxon>Campylobacterales</taxon>
        <taxon>Campylobacteraceae</taxon>
        <taxon>Campylobacter</taxon>
    </lineage>
</organism>
<keyword evidence="3 11" id="KW-0808">Transferase</keyword>
<name>A0ABT8T6Y6_9BACT</name>
<evidence type="ECO:0000256" key="5">
    <source>
        <dbReference type="ARBA" id="ARBA00023015"/>
    </source>
</evidence>
<keyword evidence="8" id="KW-0804">Transcription</keyword>
<dbReference type="PROSITE" id="PS00718">
    <property type="entry name" value="SIGMA54_2"/>
    <property type="match status" value="1"/>
</dbReference>
<comment type="caution">
    <text evidence="11">The sequence shown here is derived from an EMBL/GenBank/DDBJ whole genome shotgun (WGS) entry which is preliminary data.</text>
</comment>
<keyword evidence="12" id="KW-1185">Reference proteome</keyword>
<dbReference type="Pfam" id="PF04963">
    <property type="entry name" value="Sigma54_CBD"/>
    <property type="match status" value="1"/>
</dbReference>
<dbReference type="PRINTS" id="PR00045">
    <property type="entry name" value="SIGMA54FCT"/>
</dbReference>
<evidence type="ECO:0000256" key="2">
    <source>
        <dbReference type="ARBA" id="ARBA00022478"/>
    </source>
</evidence>
<evidence type="ECO:0000313" key="11">
    <source>
        <dbReference type="EMBL" id="MDO2408713.1"/>
    </source>
</evidence>